<reference evidence="1 2" key="1">
    <citation type="submission" date="2021-06" db="EMBL/GenBank/DDBJ databases">
        <title>Gemonas diversity in paddy soil.</title>
        <authorList>
            <person name="Liu G."/>
        </authorList>
    </citation>
    <scope>NUCLEOTIDE SEQUENCE [LARGE SCALE GENOMIC DNA]</scope>
    <source>
        <strain evidence="1 2">RG29</strain>
    </source>
</reference>
<organism evidence="1 2">
    <name type="scientific">Geomonas diazotrophica</name>
    <dbReference type="NCBI Taxonomy" id="2843197"/>
    <lineage>
        <taxon>Bacteria</taxon>
        <taxon>Pseudomonadati</taxon>
        <taxon>Thermodesulfobacteriota</taxon>
        <taxon>Desulfuromonadia</taxon>
        <taxon>Geobacterales</taxon>
        <taxon>Geobacteraceae</taxon>
        <taxon>Geomonas</taxon>
    </lineage>
</organism>
<keyword evidence="2" id="KW-1185">Reference proteome</keyword>
<name>A0ABX8JLH6_9BACT</name>
<gene>
    <name evidence="1" type="ORF">KP005_04780</name>
</gene>
<accession>A0ABX8JLH6</accession>
<dbReference type="Proteomes" id="UP000683493">
    <property type="component" value="Chromosome"/>
</dbReference>
<evidence type="ECO:0000313" key="2">
    <source>
        <dbReference type="Proteomes" id="UP000683493"/>
    </source>
</evidence>
<proteinExistence type="predicted"/>
<sequence>MEIRTEQVNDVARAAFLERLDAALMRDLTDYHKIERDQRWQFLAGATELAESKGFKSEQGIASYVLALWYLDIDFEDKSSELESLLTSSLPEVRRIHGLNQWVEALLGEPDDVAAADDALKRALQLTEPWGN</sequence>
<protein>
    <submittedName>
        <fullName evidence="1">Uncharacterized protein</fullName>
    </submittedName>
</protein>
<evidence type="ECO:0000313" key="1">
    <source>
        <dbReference type="EMBL" id="QWV98608.1"/>
    </source>
</evidence>
<dbReference type="EMBL" id="CP076724">
    <property type="protein sequence ID" value="QWV98608.1"/>
    <property type="molecule type" value="Genomic_DNA"/>
</dbReference>